<evidence type="ECO:0000259" key="5">
    <source>
        <dbReference type="Pfam" id="PF20254"/>
    </source>
</evidence>
<dbReference type="Pfam" id="PF20254">
    <property type="entry name" value="DMFA2_C"/>
    <property type="match status" value="1"/>
</dbReference>
<dbReference type="Gene3D" id="2.60.40.1220">
    <property type="match status" value="2"/>
</dbReference>
<dbReference type="InterPro" id="IPR014755">
    <property type="entry name" value="Cu-Rt/internalin_Ig-like"/>
</dbReference>
<keyword evidence="1" id="KW-0732">Signal</keyword>
<evidence type="ECO:0000259" key="3">
    <source>
        <dbReference type="Pfam" id="PF13205"/>
    </source>
</evidence>
<dbReference type="STRING" id="686340.Metal_0317"/>
<dbReference type="Pfam" id="PF13313">
    <property type="entry name" value="DUF4082"/>
    <property type="match status" value="2"/>
</dbReference>
<dbReference type="Gene3D" id="2.60.40.650">
    <property type="match status" value="1"/>
</dbReference>
<feature type="domain" description="DUF4082" evidence="4">
    <location>
        <begin position="1066"/>
        <end position="1209"/>
    </location>
</feature>
<feature type="domain" description="SbsA Ig-like" evidence="3">
    <location>
        <begin position="937"/>
        <end position="1044"/>
    </location>
</feature>
<reference evidence="6 7" key="1">
    <citation type="journal article" date="2013" name="Genome Announc.">
        <title>Genome Sequence of the Obligate Gammaproteobacterial Methanotroph Methylomicrobium album Strain BG8.</title>
        <authorList>
            <person name="Kits K.D."/>
            <person name="Kalyuzhnaya M.G."/>
            <person name="Klotz M.G."/>
            <person name="Jetten M.S."/>
            <person name="Op den Camp H.J."/>
            <person name="Vuilleumier S."/>
            <person name="Bringel F."/>
            <person name="Dispirito A.A."/>
            <person name="Murrell J.C."/>
            <person name="Bruce D."/>
            <person name="Cheng J.F."/>
            <person name="Copeland A."/>
            <person name="Goodwin L."/>
            <person name="Hauser L."/>
            <person name="Lajus A."/>
            <person name="Land M.L."/>
            <person name="Lapidus A."/>
            <person name="Lucas S."/>
            <person name="Medigue C."/>
            <person name="Pitluck S."/>
            <person name="Woyke T."/>
            <person name="Zeytun A."/>
            <person name="Stein L.Y."/>
        </authorList>
    </citation>
    <scope>NUCLEOTIDE SEQUENCE [LARGE SCALE GENOMIC DNA]</scope>
    <source>
        <strain evidence="6 7">BG8</strain>
    </source>
</reference>
<name>H8GLY0_METAL</name>
<dbReference type="Pfam" id="PF13205">
    <property type="entry name" value="Big_5"/>
    <property type="match status" value="2"/>
</dbReference>
<dbReference type="eggNOG" id="COG2372">
    <property type="taxonomic scope" value="Bacteria"/>
</dbReference>
<dbReference type="eggNOG" id="COG1749">
    <property type="taxonomic scope" value="Bacteria"/>
</dbReference>
<feature type="compositionally biased region" description="Polar residues" evidence="2">
    <location>
        <begin position="929"/>
        <end position="947"/>
    </location>
</feature>
<dbReference type="EMBL" id="CM001475">
    <property type="protein sequence ID" value="EIC28176.1"/>
    <property type="molecule type" value="Genomic_DNA"/>
</dbReference>
<keyword evidence="7" id="KW-1185">Reference proteome</keyword>
<feature type="domain" description="SbsA Ig-like" evidence="3">
    <location>
        <begin position="218"/>
        <end position="325"/>
    </location>
</feature>
<evidence type="ECO:0000313" key="6">
    <source>
        <dbReference type="EMBL" id="EIC28176.1"/>
    </source>
</evidence>
<feature type="domain" description="N,N-dimethylformamidase beta subunit-like C-terminal" evidence="5">
    <location>
        <begin position="389"/>
        <end position="793"/>
    </location>
</feature>
<protein>
    <submittedName>
        <fullName evidence="6">Mo-co oxidoreductase dimerization domain protein</fullName>
    </submittedName>
</protein>
<accession>H8GLY0</accession>
<organism evidence="6 7">
    <name type="scientific">Methylomicrobium album BG8</name>
    <dbReference type="NCBI Taxonomy" id="686340"/>
    <lineage>
        <taxon>Bacteria</taxon>
        <taxon>Pseudomonadati</taxon>
        <taxon>Pseudomonadota</taxon>
        <taxon>Gammaproteobacteria</taxon>
        <taxon>Methylococcales</taxon>
        <taxon>Methylococcaceae</taxon>
        <taxon>Methylomicrobium</taxon>
    </lineage>
</organism>
<dbReference type="HOGENOM" id="CLU_009763_0_0_6"/>
<dbReference type="InterPro" id="IPR025141">
    <property type="entry name" value="DUF4082"/>
</dbReference>
<proteinExistence type="predicted"/>
<evidence type="ECO:0000313" key="7">
    <source>
        <dbReference type="Proteomes" id="UP000005090"/>
    </source>
</evidence>
<gene>
    <name evidence="6" type="ORF">Metal_0317</name>
</gene>
<dbReference type="InterPro" id="IPR032812">
    <property type="entry name" value="SbsA_Ig"/>
</dbReference>
<dbReference type="SUPFAM" id="SSF81296">
    <property type="entry name" value="E set domains"/>
    <property type="match status" value="1"/>
</dbReference>
<dbReference type="AlphaFoldDB" id="H8GLY0"/>
<evidence type="ECO:0000256" key="2">
    <source>
        <dbReference type="SAM" id="MobiDB-lite"/>
    </source>
</evidence>
<feature type="domain" description="DUF4082" evidence="4">
    <location>
        <begin position="64"/>
        <end position="207"/>
    </location>
</feature>
<evidence type="ECO:0000259" key="4">
    <source>
        <dbReference type="Pfam" id="PF13313"/>
    </source>
</evidence>
<dbReference type="InterPro" id="IPR014756">
    <property type="entry name" value="Ig_E-set"/>
</dbReference>
<dbReference type="Pfam" id="PF17957">
    <property type="entry name" value="Big_7"/>
    <property type="match status" value="1"/>
</dbReference>
<dbReference type="InterPro" id="IPR046540">
    <property type="entry name" value="DMFA2_C"/>
</dbReference>
<sequence>MIEKIVAENNDGQSGFANNFSNIIVSPIPRIIMIASMGLLFAGLMKPASAACSGAASLWPSNPAPAVAADPDTDSVELGVKFRSSTNGFICGIRFYKGGTNTGTHIGKLWSSTGTLLASATFQNETASGWQQVSFASPVAITANTPYVASYVAPVGRYSVDAGYFGSAVTSGPLTAPGNTEAGGNGVYRYGTGGFPTDTFQSTNYWVDVLFSTDTGPDTTPPTLTSRSPVPGATGVATGTPVAATFSEAMDPATLTTATFQLQAGSNPVPATVNYNSLSRTATLTPNGGLAANTAYTATVKGGSMGVKDAAGNPLVADVSWTFTTGVNPCSIGGNAIVCENSKAGNPASEWDVAGAGSSNIQGYATDISVNKGETVHFKIKTPSTNYRLDIYRMGYYGGNGARKIATVAPSANLPQTQPACLNNSATGLIDCGNWAESASWAVPTDAVSGIYFAKAVQQDSAGQASHIVFIVRDDASTSDILFQTSDTTWQAYNTYGGNSLYTGSPAGRAYKVSYNRPFNTRSVDNGQDWVFNAEYPMVRWLEANGYNVSYFSGVDSDRRGNLIANHKVFLSVGHDEYWSNTQRTNVEAARDAGTHLGFFSGNEIFWKTRWENNITNSAGNLGAASYRTLVCYKETHANNKIDPLPNVWTGTWRDPRFSPPADGGRPENALTGTIFTVNDGATTRIIVPAEEGQMRFWRNTGIANLPAGSSASLPNGTLGYEWDEDLDNGFRPAGLVRLSTTIVNNAPVLTDFGSTYGSGTANHALTLYRAASDALVFGAGSVQWIWGLDSNHDRAGTPTDTNMQQATVNLFADMNVQPATLQSGLQAATESTDIASPISTLSVPASGATVPVGSNVTISGSATDSGGGRVGGIEVSVDGGLAWHPASGRSSWTYNWRTPSASTTVNIKSRAVDDSGNLETAGPGITVNVGSGSGPDTTPPTLTSRSPAPGATGVATGTAVTATFSEAMDPATLTTATFQLQAGSNPVPATVNYNSISRTATLTPNGALAANTAYTATVKGGSTGVKDAAGNPLAADVSWTFTTASGGSGVACSGAAVSLWPGNPTPGLVIDPDTVSVELGVKFQSNTNGFVCGIRFYKGDTNTGTHIGKLWSSTGTLLASATFQNETASGWQQVSFASPVAITANTLYVASYVAPVGRYSADVNYFNSAVTSGPLTAPGNAAAGGNGVYRYGTGGFPTDTFQASNYWVDVLFTPN</sequence>
<evidence type="ECO:0000256" key="1">
    <source>
        <dbReference type="ARBA" id="ARBA00022729"/>
    </source>
</evidence>
<feature type="region of interest" description="Disordered" evidence="2">
    <location>
        <begin position="916"/>
        <end position="953"/>
    </location>
</feature>
<dbReference type="Proteomes" id="UP000005090">
    <property type="component" value="Chromosome"/>
</dbReference>